<dbReference type="KEGG" id="dan:6500056"/>
<feature type="signal peptide" evidence="1">
    <location>
        <begin position="1"/>
        <end position="22"/>
    </location>
</feature>
<feature type="chain" id="PRO_5002789686" evidence="1">
    <location>
        <begin position="23"/>
        <end position="212"/>
    </location>
</feature>
<dbReference type="OrthoDB" id="7866492at2759"/>
<dbReference type="Proteomes" id="UP000007801">
    <property type="component" value="Unassembled WGS sequence"/>
</dbReference>
<dbReference type="OMA" id="QSKLCAI"/>
<accession>B3LZ16</accession>
<organism evidence="2 3">
    <name type="scientific">Drosophila ananassae</name>
    <name type="common">Fruit fly</name>
    <dbReference type="NCBI Taxonomy" id="7217"/>
    <lineage>
        <taxon>Eukaryota</taxon>
        <taxon>Metazoa</taxon>
        <taxon>Ecdysozoa</taxon>
        <taxon>Arthropoda</taxon>
        <taxon>Hexapoda</taxon>
        <taxon>Insecta</taxon>
        <taxon>Pterygota</taxon>
        <taxon>Neoptera</taxon>
        <taxon>Endopterygota</taxon>
        <taxon>Diptera</taxon>
        <taxon>Brachycera</taxon>
        <taxon>Muscomorpha</taxon>
        <taxon>Ephydroidea</taxon>
        <taxon>Drosophilidae</taxon>
        <taxon>Drosophila</taxon>
        <taxon>Sophophora</taxon>
    </lineage>
</organism>
<dbReference type="GeneID" id="6500056"/>
<reference evidence="2 3" key="1">
    <citation type="journal article" date="2007" name="Nature">
        <title>Evolution of genes and genomes on the Drosophila phylogeny.</title>
        <authorList>
            <consortium name="Drosophila 12 Genomes Consortium"/>
            <person name="Clark A.G."/>
            <person name="Eisen M.B."/>
            <person name="Smith D.R."/>
            <person name="Bergman C.M."/>
            <person name="Oliver B."/>
            <person name="Markow T.A."/>
            <person name="Kaufman T.C."/>
            <person name="Kellis M."/>
            <person name="Gelbart W."/>
            <person name="Iyer V.N."/>
            <person name="Pollard D.A."/>
            <person name="Sackton T.B."/>
            <person name="Larracuente A.M."/>
            <person name="Singh N.D."/>
            <person name="Abad J.P."/>
            <person name="Abt D.N."/>
            <person name="Adryan B."/>
            <person name="Aguade M."/>
            <person name="Akashi H."/>
            <person name="Anderson W.W."/>
            <person name="Aquadro C.F."/>
            <person name="Ardell D.H."/>
            <person name="Arguello R."/>
            <person name="Artieri C.G."/>
            <person name="Barbash D.A."/>
            <person name="Barker D."/>
            <person name="Barsanti P."/>
            <person name="Batterham P."/>
            <person name="Batzoglou S."/>
            <person name="Begun D."/>
            <person name="Bhutkar A."/>
            <person name="Blanco E."/>
            <person name="Bosak S.A."/>
            <person name="Bradley R.K."/>
            <person name="Brand A.D."/>
            <person name="Brent M.R."/>
            <person name="Brooks A.N."/>
            <person name="Brown R.H."/>
            <person name="Butlin R.K."/>
            <person name="Caggese C."/>
            <person name="Calvi B.R."/>
            <person name="Bernardo de Carvalho A."/>
            <person name="Caspi A."/>
            <person name="Castrezana S."/>
            <person name="Celniker S.E."/>
            <person name="Chang J.L."/>
            <person name="Chapple C."/>
            <person name="Chatterji S."/>
            <person name="Chinwalla A."/>
            <person name="Civetta A."/>
            <person name="Clifton S.W."/>
            <person name="Comeron J.M."/>
            <person name="Costello J.C."/>
            <person name="Coyne J.A."/>
            <person name="Daub J."/>
            <person name="David R.G."/>
            <person name="Delcher A.L."/>
            <person name="Delehaunty K."/>
            <person name="Do C.B."/>
            <person name="Ebling H."/>
            <person name="Edwards K."/>
            <person name="Eickbush T."/>
            <person name="Evans J.D."/>
            <person name="Filipski A."/>
            <person name="Findeiss S."/>
            <person name="Freyhult E."/>
            <person name="Fulton L."/>
            <person name="Fulton R."/>
            <person name="Garcia A.C."/>
            <person name="Gardiner A."/>
            <person name="Garfield D.A."/>
            <person name="Garvin B.E."/>
            <person name="Gibson G."/>
            <person name="Gilbert D."/>
            <person name="Gnerre S."/>
            <person name="Godfrey J."/>
            <person name="Good R."/>
            <person name="Gotea V."/>
            <person name="Gravely B."/>
            <person name="Greenberg A.J."/>
            <person name="Griffiths-Jones S."/>
            <person name="Gross S."/>
            <person name="Guigo R."/>
            <person name="Gustafson E.A."/>
            <person name="Haerty W."/>
            <person name="Hahn M.W."/>
            <person name="Halligan D.L."/>
            <person name="Halpern A.L."/>
            <person name="Halter G.M."/>
            <person name="Han M.V."/>
            <person name="Heger A."/>
            <person name="Hillier L."/>
            <person name="Hinrichs A.S."/>
            <person name="Holmes I."/>
            <person name="Hoskins R.A."/>
            <person name="Hubisz M.J."/>
            <person name="Hultmark D."/>
            <person name="Huntley M.A."/>
            <person name="Jaffe D.B."/>
            <person name="Jagadeeshan S."/>
            <person name="Jeck W.R."/>
            <person name="Johnson J."/>
            <person name="Jones C.D."/>
            <person name="Jordan W.C."/>
            <person name="Karpen G.H."/>
            <person name="Kataoka E."/>
            <person name="Keightley P.D."/>
            <person name="Kheradpour P."/>
            <person name="Kirkness E.F."/>
            <person name="Koerich L.B."/>
            <person name="Kristiansen K."/>
            <person name="Kudrna D."/>
            <person name="Kulathinal R.J."/>
            <person name="Kumar S."/>
            <person name="Kwok R."/>
            <person name="Lander E."/>
            <person name="Langley C.H."/>
            <person name="Lapoint R."/>
            <person name="Lazzaro B.P."/>
            <person name="Lee S.J."/>
            <person name="Levesque L."/>
            <person name="Li R."/>
            <person name="Lin C.F."/>
            <person name="Lin M.F."/>
            <person name="Lindblad-Toh K."/>
            <person name="Llopart A."/>
            <person name="Long M."/>
            <person name="Low L."/>
            <person name="Lozovsky E."/>
            <person name="Lu J."/>
            <person name="Luo M."/>
            <person name="Machado C.A."/>
            <person name="Makalowski W."/>
            <person name="Marzo M."/>
            <person name="Matsuda M."/>
            <person name="Matzkin L."/>
            <person name="McAllister B."/>
            <person name="McBride C.S."/>
            <person name="McKernan B."/>
            <person name="McKernan K."/>
            <person name="Mendez-Lago M."/>
            <person name="Minx P."/>
            <person name="Mollenhauer M.U."/>
            <person name="Montooth K."/>
            <person name="Mount S.M."/>
            <person name="Mu X."/>
            <person name="Myers E."/>
            <person name="Negre B."/>
            <person name="Newfeld S."/>
            <person name="Nielsen R."/>
            <person name="Noor M.A."/>
            <person name="O'Grady P."/>
            <person name="Pachter L."/>
            <person name="Papaceit M."/>
            <person name="Parisi M.J."/>
            <person name="Parisi M."/>
            <person name="Parts L."/>
            <person name="Pedersen J.S."/>
            <person name="Pesole G."/>
            <person name="Phillippy A.M."/>
            <person name="Ponting C.P."/>
            <person name="Pop M."/>
            <person name="Porcelli D."/>
            <person name="Powell J.R."/>
            <person name="Prohaska S."/>
            <person name="Pruitt K."/>
            <person name="Puig M."/>
            <person name="Quesneville H."/>
            <person name="Ram K.R."/>
            <person name="Rand D."/>
            <person name="Rasmussen M.D."/>
            <person name="Reed L.K."/>
            <person name="Reenan R."/>
            <person name="Reily A."/>
            <person name="Remington K.A."/>
            <person name="Rieger T.T."/>
            <person name="Ritchie M.G."/>
            <person name="Robin C."/>
            <person name="Rogers Y.H."/>
            <person name="Rohde C."/>
            <person name="Rozas J."/>
            <person name="Rubenfield M.J."/>
            <person name="Ruiz A."/>
            <person name="Russo S."/>
            <person name="Salzberg S.L."/>
            <person name="Sanchez-Gracia A."/>
            <person name="Saranga D.J."/>
            <person name="Sato H."/>
            <person name="Schaeffer S.W."/>
            <person name="Schatz M.C."/>
            <person name="Schlenke T."/>
            <person name="Schwartz R."/>
            <person name="Segarra C."/>
            <person name="Singh R.S."/>
            <person name="Sirot L."/>
            <person name="Sirota M."/>
            <person name="Sisneros N.B."/>
            <person name="Smith C.D."/>
            <person name="Smith T.F."/>
            <person name="Spieth J."/>
            <person name="Stage D.E."/>
            <person name="Stark A."/>
            <person name="Stephan W."/>
            <person name="Strausberg R.L."/>
            <person name="Strempel S."/>
            <person name="Sturgill D."/>
            <person name="Sutton G."/>
            <person name="Sutton G.G."/>
            <person name="Tao W."/>
            <person name="Teichmann S."/>
            <person name="Tobari Y.N."/>
            <person name="Tomimura Y."/>
            <person name="Tsolas J.M."/>
            <person name="Valente V.L."/>
            <person name="Venter E."/>
            <person name="Venter J.C."/>
            <person name="Vicario S."/>
            <person name="Vieira F.G."/>
            <person name="Vilella A.J."/>
            <person name="Villasante A."/>
            <person name="Walenz B."/>
            <person name="Wang J."/>
            <person name="Wasserman M."/>
            <person name="Watts T."/>
            <person name="Wilson D."/>
            <person name="Wilson R.K."/>
            <person name="Wing R.A."/>
            <person name="Wolfner M.F."/>
            <person name="Wong A."/>
            <person name="Wong G.K."/>
            <person name="Wu C.I."/>
            <person name="Wu G."/>
            <person name="Yamamoto D."/>
            <person name="Yang H.P."/>
            <person name="Yang S.P."/>
            <person name="Yorke J.A."/>
            <person name="Yoshida K."/>
            <person name="Zdobnov E."/>
            <person name="Zhang P."/>
            <person name="Zhang Y."/>
            <person name="Zimin A.V."/>
            <person name="Baldwin J."/>
            <person name="Abdouelleil A."/>
            <person name="Abdulkadir J."/>
            <person name="Abebe A."/>
            <person name="Abera B."/>
            <person name="Abreu J."/>
            <person name="Acer S.C."/>
            <person name="Aftuck L."/>
            <person name="Alexander A."/>
            <person name="An P."/>
            <person name="Anderson E."/>
            <person name="Anderson S."/>
            <person name="Arachi H."/>
            <person name="Azer M."/>
            <person name="Bachantsang P."/>
            <person name="Barry A."/>
            <person name="Bayul T."/>
            <person name="Berlin A."/>
            <person name="Bessette D."/>
            <person name="Bloom T."/>
            <person name="Blye J."/>
            <person name="Boguslavskiy L."/>
            <person name="Bonnet C."/>
            <person name="Boukhgalter B."/>
            <person name="Bourzgui I."/>
            <person name="Brown A."/>
            <person name="Cahill P."/>
            <person name="Channer S."/>
            <person name="Cheshatsang Y."/>
            <person name="Chuda L."/>
            <person name="Citroen M."/>
            <person name="Collymore A."/>
            <person name="Cooke P."/>
            <person name="Costello M."/>
            <person name="D'Aco K."/>
            <person name="Daza R."/>
            <person name="De Haan G."/>
            <person name="DeGray S."/>
            <person name="DeMaso C."/>
            <person name="Dhargay N."/>
            <person name="Dooley K."/>
            <person name="Dooley E."/>
            <person name="Doricent M."/>
            <person name="Dorje P."/>
            <person name="Dorjee K."/>
            <person name="Dupes A."/>
            <person name="Elong R."/>
            <person name="Falk J."/>
            <person name="Farina A."/>
            <person name="Faro S."/>
            <person name="Ferguson D."/>
            <person name="Fisher S."/>
            <person name="Foley C.D."/>
            <person name="Franke A."/>
            <person name="Friedrich D."/>
            <person name="Gadbois L."/>
            <person name="Gearin G."/>
            <person name="Gearin C.R."/>
            <person name="Giannoukos G."/>
            <person name="Goode T."/>
            <person name="Graham J."/>
            <person name="Grandbois E."/>
            <person name="Grewal S."/>
            <person name="Gyaltsen K."/>
            <person name="Hafez N."/>
            <person name="Hagos B."/>
            <person name="Hall J."/>
            <person name="Henson C."/>
            <person name="Hollinger A."/>
            <person name="Honan T."/>
            <person name="Huard M.D."/>
            <person name="Hughes L."/>
            <person name="Hurhula B."/>
            <person name="Husby M.E."/>
            <person name="Kamat A."/>
            <person name="Kanga B."/>
            <person name="Kashin S."/>
            <person name="Khazanovich D."/>
            <person name="Kisner P."/>
            <person name="Lance K."/>
            <person name="Lara M."/>
            <person name="Lee W."/>
            <person name="Lennon N."/>
            <person name="Letendre F."/>
            <person name="LeVine R."/>
            <person name="Lipovsky A."/>
            <person name="Liu X."/>
            <person name="Liu J."/>
            <person name="Liu S."/>
            <person name="Lokyitsang T."/>
            <person name="Lokyitsang Y."/>
            <person name="Lubonja R."/>
            <person name="Lui A."/>
            <person name="MacDonald P."/>
            <person name="Magnisalis V."/>
            <person name="Maru K."/>
            <person name="Matthews C."/>
            <person name="McCusker W."/>
            <person name="McDonough S."/>
            <person name="Mehta T."/>
            <person name="Meldrim J."/>
            <person name="Meneus L."/>
            <person name="Mihai O."/>
            <person name="Mihalev A."/>
            <person name="Mihova T."/>
            <person name="Mittelman R."/>
            <person name="Mlenga V."/>
            <person name="Montmayeur A."/>
            <person name="Mulrain L."/>
            <person name="Navidi A."/>
            <person name="Naylor J."/>
            <person name="Negash T."/>
            <person name="Nguyen T."/>
            <person name="Nguyen N."/>
            <person name="Nicol R."/>
            <person name="Norbu C."/>
            <person name="Norbu N."/>
            <person name="Novod N."/>
            <person name="O'Neill B."/>
            <person name="Osman S."/>
            <person name="Markiewicz E."/>
            <person name="Oyono O.L."/>
            <person name="Patti C."/>
            <person name="Phunkhang P."/>
            <person name="Pierre F."/>
            <person name="Priest M."/>
            <person name="Raghuraman S."/>
            <person name="Rege F."/>
            <person name="Reyes R."/>
            <person name="Rise C."/>
            <person name="Rogov P."/>
            <person name="Ross K."/>
            <person name="Ryan E."/>
            <person name="Settipalli S."/>
            <person name="Shea T."/>
            <person name="Sherpa N."/>
            <person name="Shi L."/>
            <person name="Shih D."/>
            <person name="Sparrow T."/>
            <person name="Spaulding J."/>
            <person name="Stalker J."/>
            <person name="Stange-Thomann N."/>
            <person name="Stavropoulos S."/>
            <person name="Stone C."/>
            <person name="Strader C."/>
            <person name="Tesfaye S."/>
            <person name="Thomson T."/>
            <person name="Thoulutsang Y."/>
            <person name="Thoulutsang D."/>
            <person name="Topham K."/>
            <person name="Topping I."/>
            <person name="Tsamla T."/>
            <person name="Vassiliev H."/>
            <person name="Vo A."/>
            <person name="Wangchuk T."/>
            <person name="Wangdi T."/>
            <person name="Weiand M."/>
            <person name="Wilkinson J."/>
            <person name="Wilson A."/>
            <person name="Yadav S."/>
            <person name="Young G."/>
            <person name="Yu Q."/>
            <person name="Zembek L."/>
            <person name="Zhong D."/>
            <person name="Zimmer A."/>
            <person name="Zwirko Z."/>
            <person name="Jaffe D.B."/>
            <person name="Alvarez P."/>
            <person name="Brockman W."/>
            <person name="Butler J."/>
            <person name="Chin C."/>
            <person name="Gnerre S."/>
            <person name="Grabherr M."/>
            <person name="Kleber M."/>
            <person name="Mauceli E."/>
            <person name="MacCallum I."/>
        </authorList>
    </citation>
    <scope>NUCLEOTIDE SEQUENCE [LARGE SCALE GENOMIC DNA]</scope>
    <source>
        <strain evidence="3">Tucson 14024-0371.13</strain>
    </source>
</reference>
<dbReference type="AlphaFoldDB" id="B3LZ16"/>
<gene>
    <name evidence="2" type="primary">Dana\GF17271</name>
    <name evidence="2" type="synonym">dana_GLEANR_18538</name>
    <name evidence="2" type="ORF">GF17271</name>
</gene>
<dbReference type="PhylomeDB" id="B3LZ16"/>
<evidence type="ECO:0000313" key="3">
    <source>
        <dbReference type="Proteomes" id="UP000007801"/>
    </source>
</evidence>
<protein>
    <submittedName>
        <fullName evidence="2">Uncharacterized protein</fullName>
    </submittedName>
</protein>
<evidence type="ECO:0000256" key="1">
    <source>
        <dbReference type="SAM" id="SignalP"/>
    </source>
</evidence>
<dbReference type="HOGENOM" id="CLU_1344518_0_0_1"/>
<keyword evidence="3" id="KW-1185">Reference proteome</keyword>
<dbReference type="eggNOG" id="ENOG502T8Z9">
    <property type="taxonomic scope" value="Eukaryota"/>
</dbReference>
<dbReference type="InParanoid" id="B3LZ16"/>
<keyword evidence="1" id="KW-0732">Signal</keyword>
<proteinExistence type="predicted"/>
<dbReference type="EMBL" id="CH902617">
    <property type="protein sequence ID" value="EDV41890.1"/>
    <property type="molecule type" value="Genomic_DNA"/>
</dbReference>
<sequence>MKAITFCLLVLVSATFVLTTKANAIASKELGLDSEFDWETELDELLDELDNDEDYMDVEQLGFIRSVRKVLRKALKTVRGTNCIIKEVVEILSSCTAYVDAIDNCGTAIPKDVAKIVASVKKIISICNDILHLRSKLCAADDSSSSTAKNSCKCFWNLFKATMKLTRQINKTLKLIAKLPSDTSECFVSATNNVKVSFNSFLPNINVCVDSM</sequence>
<dbReference type="STRING" id="7217.B3LZ16"/>
<name>B3LZ16_DROAN</name>
<dbReference type="FunCoup" id="B3LZ16">
    <property type="interactions" value="6"/>
</dbReference>
<evidence type="ECO:0000313" key="2">
    <source>
        <dbReference type="EMBL" id="EDV41890.1"/>
    </source>
</evidence>